<evidence type="ECO:0000256" key="8">
    <source>
        <dbReference type="ARBA" id="ARBA00022840"/>
    </source>
</evidence>
<dbReference type="Pfam" id="PF18766">
    <property type="entry name" value="SWI2_SNF2"/>
    <property type="match status" value="1"/>
</dbReference>
<gene>
    <name evidence="12" type="primary">hsdR_1</name>
    <name evidence="12" type="ORF">Spa11_19180</name>
</gene>
<evidence type="ECO:0000256" key="1">
    <source>
        <dbReference type="ARBA" id="ARBA00000851"/>
    </source>
</evidence>
<dbReference type="Gene3D" id="3.90.1570.50">
    <property type="match status" value="1"/>
</dbReference>
<comment type="similarity">
    <text evidence="2 10">Belongs to the HsdR family.</text>
</comment>
<feature type="domain" description="Helicase ATP-binding" evidence="11">
    <location>
        <begin position="295"/>
        <end position="463"/>
    </location>
</feature>
<dbReference type="PROSITE" id="PS51192">
    <property type="entry name" value="HELICASE_ATP_BIND_1"/>
    <property type="match status" value="1"/>
</dbReference>
<evidence type="ECO:0000256" key="4">
    <source>
        <dbReference type="ARBA" id="ARBA00022741"/>
    </source>
</evidence>
<dbReference type="Pfam" id="PF04313">
    <property type="entry name" value="HSDR_N"/>
    <property type="match status" value="1"/>
</dbReference>
<dbReference type="EMBL" id="CP036349">
    <property type="protein sequence ID" value="QDV73719.1"/>
    <property type="molecule type" value="Genomic_DNA"/>
</dbReference>
<accession>A0A518K7F7</accession>
<evidence type="ECO:0000256" key="5">
    <source>
        <dbReference type="ARBA" id="ARBA00022747"/>
    </source>
</evidence>
<dbReference type="GO" id="GO:0003677">
    <property type="term" value="F:DNA binding"/>
    <property type="evidence" value="ECO:0007669"/>
    <property type="project" value="UniProtKB-KW"/>
</dbReference>
<reference evidence="12 13" key="1">
    <citation type="submission" date="2019-02" db="EMBL/GenBank/DDBJ databases">
        <title>Deep-cultivation of Planctomycetes and their phenomic and genomic characterization uncovers novel biology.</title>
        <authorList>
            <person name="Wiegand S."/>
            <person name="Jogler M."/>
            <person name="Boedeker C."/>
            <person name="Pinto D."/>
            <person name="Vollmers J."/>
            <person name="Rivas-Marin E."/>
            <person name="Kohn T."/>
            <person name="Peeters S.H."/>
            <person name="Heuer A."/>
            <person name="Rast P."/>
            <person name="Oberbeckmann S."/>
            <person name="Bunk B."/>
            <person name="Jeske O."/>
            <person name="Meyerdierks A."/>
            <person name="Storesund J.E."/>
            <person name="Kallscheuer N."/>
            <person name="Luecker S."/>
            <person name="Lage O.M."/>
            <person name="Pohl T."/>
            <person name="Merkel B.J."/>
            <person name="Hornburger P."/>
            <person name="Mueller R.-W."/>
            <person name="Bruemmer F."/>
            <person name="Labrenz M."/>
            <person name="Spormann A.M."/>
            <person name="Op den Camp H."/>
            <person name="Overmann J."/>
            <person name="Amann R."/>
            <person name="Jetten M.S.M."/>
            <person name="Mascher T."/>
            <person name="Medema M.H."/>
            <person name="Devos D.P."/>
            <person name="Kaster A.-K."/>
            <person name="Ovreas L."/>
            <person name="Rohde M."/>
            <person name="Galperin M.Y."/>
            <person name="Jogler C."/>
        </authorList>
    </citation>
    <scope>NUCLEOTIDE SEQUENCE [LARGE SCALE GENOMIC DNA]</scope>
    <source>
        <strain evidence="12 13">Spa11</strain>
    </source>
</reference>
<dbReference type="AlphaFoldDB" id="A0A518K7F7"/>
<keyword evidence="9 10" id="KW-0238">DNA-binding</keyword>
<dbReference type="CDD" id="cd22332">
    <property type="entry name" value="HsdR_N"/>
    <property type="match status" value="1"/>
</dbReference>
<evidence type="ECO:0000313" key="13">
    <source>
        <dbReference type="Proteomes" id="UP000316426"/>
    </source>
</evidence>
<keyword evidence="13" id="KW-1185">Reference proteome</keyword>
<evidence type="ECO:0000259" key="11">
    <source>
        <dbReference type="PROSITE" id="PS51192"/>
    </source>
</evidence>
<dbReference type="InterPro" id="IPR014001">
    <property type="entry name" value="Helicase_ATP-bd"/>
</dbReference>
<keyword evidence="8 10" id="KW-0067">ATP-binding</keyword>
<evidence type="ECO:0000313" key="12">
    <source>
        <dbReference type="EMBL" id="QDV73719.1"/>
    </source>
</evidence>
<keyword evidence="4 10" id="KW-0547">Nucleotide-binding</keyword>
<dbReference type="GO" id="GO:0009035">
    <property type="term" value="F:type I site-specific deoxyribonuclease activity"/>
    <property type="evidence" value="ECO:0007669"/>
    <property type="project" value="UniProtKB-EC"/>
</dbReference>
<dbReference type="Gene3D" id="3.40.50.300">
    <property type="entry name" value="P-loop containing nucleotide triphosphate hydrolases"/>
    <property type="match status" value="3"/>
</dbReference>
<proteinExistence type="inferred from homology"/>
<dbReference type="InterPro" id="IPR007409">
    <property type="entry name" value="Restrct_endonuc_type1_HsdR_N"/>
</dbReference>
<dbReference type="RefSeq" id="WP_145111212.1">
    <property type="nucleotide sequence ID" value="NZ_CP036349.1"/>
</dbReference>
<dbReference type="GO" id="GO:0005524">
    <property type="term" value="F:ATP binding"/>
    <property type="evidence" value="ECO:0007669"/>
    <property type="project" value="UniProtKB-KW"/>
</dbReference>
<dbReference type="PANTHER" id="PTHR30195:SF15">
    <property type="entry name" value="TYPE I RESTRICTION ENZYME HINDI ENDONUCLEASE SUBUNIT"/>
    <property type="match status" value="1"/>
</dbReference>
<evidence type="ECO:0000256" key="6">
    <source>
        <dbReference type="ARBA" id="ARBA00022759"/>
    </source>
</evidence>
<keyword evidence="3" id="KW-0540">Nuclease</keyword>
<comment type="function">
    <text evidence="10">Subunit R is required for both nuclease and ATPase activities, but not for modification.</text>
</comment>
<evidence type="ECO:0000256" key="7">
    <source>
        <dbReference type="ARBA" id="ARBA00022801"/>
    </source>
</evidence>
<evidence type="ECO:0000256" key="10">
    <source>
        <dbReference type="RuleBase" id="RU364115"/>
    </source>
</evidence>
<dbReference type="KEGG" id="bmei:Spa11_19180"/>
<dbReference type="InterPro" id="IPR051268">
    <property type="entry name" value="Type-I_R_enzyme_R_subunit"/>
</dbReference>
<dbReference type="Pfam" id="PF22679">
    <property type="entry name" value="T1R_D3-like"/>
    <property type="match status" value="1"/>
</dbReference>
<dbReference type="InterPro" id="IPR040980">
    <property type="entry name" value="SWI2_SNF2"/>
</dbReference>
<dbReference type="InterPro" id="IPR055180">
    <property type="entry name" value="HsdR_RecA-like_helicase_dom_2"/>
</dbReference>
<protein>
    <recommendedName>
        <fullName evidence="10">Type I restriction enzyme endonuclease subunit</fullName>
        <shortName evidence="10">R protein</shortName>
        <ecNumber evidence="10">3.1.21.3</ecNumber>
    </recommendedName>
</protein>
<dbReference type="InterPro" id="IPR027417">
    <property type="entry name" value="P-loop_NTPase"/>
</dbReference>
<keyword evidence="7 10" id="KW-0378">Hydrolase</keyword>
<comment type="subunit">
    <text evidence="10">The type I restriction/modification system is composed of three polypeptides R, M and S.</text>
</comment>
<dbReference type="Pfam" id="PF11867">
    <property type="entry name" value="T1RH-like_C"/>
    <property type="match status" value="1"/>
</dbReference>
<dbReference type="InterPro" id="IPR021810">
    <property type="entry name" value="T1RH-like_C"/>
</dbReference>
<dbReference type="CDD" id="cd18800">
    <property type="entry name" value="SF2_C_EcoR124I-like"/>
    <property type="match status" value="1"/>
</dbReference>
<sequence>MASSRGPEHSEVQQPAWELLRDHLGYEYADGRSPVFAAERESETEVLLLGRLERKLRDINPGLTDDGVRQAVAALRQPLAANLIDASETCHRLLSRWVTVEEIVRGKPVGRSVYYVDYDQPENNDFLVVEELSVKGPRYTRRLDLVVYVNGIPLASIECKRPDDDHGIAKGVSDLLAYQDPDKGVVRLFHTVQLCIAMRKYGAQYGAIGTMLNRYAEWKTFYPGDEHDWQQRLGRTPTKQDVLVAGMLSKRNLLDLTRNFVAYDRDGGKLVKKLARYQQFVAVNKAVGQIIDPTSPLELKDRGGVIWHTQGSGKSLTMMWLGLKLRRQKSLNNPTLLVVTDRTDLDRQITQTFQNCGFENPVRASRVRALRKLLSGPPGQTVMTTVQKFRDEVDLSRGSKHPVLSDAQNVFVLIDEAHRSEYGQFAAHLQRALPGACRLAFTGTPIDKTQATFGNYIHKYTMPQSVADGATVPILYESRLPELAVWGRRIDPLFESEFADLTKEQREKLKATEVTERRIAESLDRVEMVAADIAEHYKANFEPDGFKAQVAVCSQKAAGLYYQELSKHFPDRVALLISDPGSKDSELWTLKKPFDDEPEVVRQFKEEPVDRLAILVVHNKYLTGFDAPIERALYLDRRLTDHNLLQAIARVNRPLPERDKQWGLIVDYWGVSGFLDKALEVFSQDVAVDDVLQRRDDEAASQALKQRHADVFAMFIEGLDRSGVEPWVLALEKEDTRAIFQARYRSFFKALEQLLPDPRALKYLPDFAWLRKVRREARAFYETEDTDLPDCSAKVRALIDRHVKGDEVRQLVAPVSIMSERFSEEVEKLKDPRAKASRMEHAINRTITVKLHEDPVFYESVKERLERIIQERRDQRIDDAEEFSLLMRVRDDLKSGRPDDAAVLGISEAVAPFFGLLQANAGSGDETASEKLAELAEAVFDSLKQEAVLDWFQKEDVQREMRRKVKRQLRLADYPEKQIETATTAIMDLARVRLG</sequence>
<dbReference type="NCBIfam" id="TIGR00348">
    <property type="entry name" value="hsdR"/>
    <property type="match status" value="1"/>
</dbReference>
<dbReference type="REBASE" id="356351">
    <property type="entry name" value="PbaSpa11ORF19220P"/>
</dbReference>
<evidence type="ECO:0000256" key="3">
    <source>
        <dbReference type="ARBA" id="ARBA00022722"/>
    </source>
</evidence>
<dbReference type="SUPFAM" id="SSF52540">
    <property type="entry name" value="P-loop containing nucleoside triphosphate hydrolases"/>
    <property type="match status" value="1"/>
</dbReference>
<dbReference type="GO" id="GO:0009307">
    <property type="term" value="P:DNA restriction-modification system"/>
    <property type="evidence" value="ECO:0007669"/>
    <property type="project" value="UniProtKB-KW"/>
</dbReference>
<dbReference type="CDD" id="cd18030">
    <property type="entry name" value="DEXHc_RE_I_HsdR"/>
    <property type="match status" value="1"/>
</dbReference>
<evidence type="ECO:0000256" key="2">
    <source>
        <dbReference type="ARBA" id="ARBA00008598"/>
    </source>
</evidence>
<dbReference type="SMART" id="SM00487">
    <property type="entry name" value="DEXDc"/>
    <property type="match status" value="1"/>
</dbReference>
<name>A0A518K7F7_9BACT</name>
<dbReference type="EC" id="3.1.21.3" evidence="10"/>
<keyword evidence="6" id="KW-0255">Endonuclease</keyword>
<dbReference type="InterPro" id="IPR004473">
    <property type="entry name" value="Restrct_endonuc_typeI_HsdR"/>
</dbReference>
<evidence type="ECO:0000256" key="9">
    <source>
        <dbReference type="ARBA" id="ARBA00023125"/>
    </source>
</evidence>
<dbReference type="PANTHER" id="PTHR30195">
    <property type="entry name" value="TYPE I SITE-SPECIFIC DEOXYRIBONUCLEASE PROTEIN SUBUNIT M AND R"/>
    <property type="match status" value="1"/>
</dbReference>
<dbReference type="Proteomes" id="UP000316426">
    <property type="component" value="Chromosome"/>
</dbReference>
<comment type="catalytic activity">
    <reaction evidence="1 10">
        <text>Endonucleolytic cleavage of DNA to give random double-stranded fragments with terminal 5'-phosphates, ATP is simultaneously hydrolyzed.</text>
        <dbReference type="EC" id="3.1.21.3"/>
    </reaction>
</comment>
<organism evidence="12 13">
    <name type="scientific">Botrimarina mediterranea</name>
    <dbReference type="NCBI Taxonomy" id="2528022"/>
    <lineage>
        <taxon>Bacteria</taxon>
        <taxon>Pseudomonadati</taxon>
        <taxon>Planctomycetota</taxon>
        <taxon>Planctomycetia</taxon>
        <taxon>Pirellulales</taxon>
        <taxon>Lacipirellulaceae</taxon>
        <taxon>Botrimarina</taxon>
    </lineage>
</organism>
<keyword evidence="5 10" id="KW-0680">Restriction system</keyword>